<gene>
    <name evidence="1" type="ORF">PG996_012536</name>
</gene>
<dbReference type="Proteomes" id="UP001446871">
    <property type="component" value="Unassembled WGS sequence"/>
</dbReference>
<dbReference type="Gene3D" id="3.30.530.20">
    <property type="match status" value="1"/>
</dbReference>
<dbReference type="EMBL" id="JAQQWM010000008">
    <property type="protein sequence ID" value="KAK8053235.1"/>
    <property type="molecule type" value="Genomic_DNA"/>
</dbReference>
<dbReference type="InterPro" id="IPR015075">
    <property type="entry name" value="AtaL"/>
</dbReference>
<protein>
    <recommendedName>
        <fullName evidence="3">DUF1857-domain-containing protein</fullName>
    </recommendedName>
</protein>
<comment type="caution">
    <text evidence="1">The sequence shown here is derived from an EMBL/GenBank/DDBJ whole genome shotgun (WGS) entry which is preliminary data.</text>
</comment>
<dbReference type="SUPFAM" id="SSF55961">
    <property type="entry name" value="Bet v1-like"/>
    <property type="match status" value="1"/>
</dbReference>
<evidence type="ECO:0000313" key="2">
    <source>
        <dbReference type="Proteomes" id="UP001446871"/>
    </source>
</evidence>
<dbReference type="InterPro" id="IPR023393">
    <property type="entry name" value="START-like_dom_sf"/>
</dbReference>
<organism evidence="1 2">
    <name type="scientific">Apiospora saccharicola</name>
    <dbReference type="NCBI Taxonomy" id="335842"/>
    <lineage>
        <taxon>Eukaryota</taxon>
        <taxon>Fungi</taxon>
        <taxon>Dikarya</taxon>
        <taxon>Ascomycota</taxon>
        <taxon>Pezizomycotina</taxon>
        <taxon>Sordariomycetes</taxon>
        <taxon>Xylariomycetidae</taxon>
        <taxon>Amphisphaeriales</taxon>
        <taxon>Apiosporaceae</taxon>
        <taxon>Apiospora</taxon>
    </lineage>
</organism>
<name>A0ABR1U2V7_9PEZI</name>
<proteinExistence type="predicted"/>
<evidence type="ECO:0000313" key="1">
    <source>
        <dbReference type="EMBL" id="KAK8053235.1"/>
    </source>
</evidence>
<accession>A0ABR1U2V7</accession>
<sequence>MVTINLAYTAPINPAGASPTLTPAQVWAGLQRKVRAAHEFVPLISACSVLAESSEKGGNHTVTRKVVFKSQPEKPVREECVHYAPCRVDFRQEDGSTISNVVSRDGQGELMMTYVFEWRHPGVEEGSEEGEKLREGHWKTAKMAVEGSINTIRRLVKDGEIQ</sequence>
<dbReference type="CDD" id="cd08863">
    <property type="entry name" value="SRPBCC_DUF1857"/>
    <property type="match status" value="1"/>
</dbReference>
<dbReference type="Pfam" id="PF08982">
    <property type="entry name" value="AtaL"/>
    <property type="match status" value="1"/>
</dbReference>
<evidence type="ECO:0008006" key="3">
    <source>
        <dbReference type="Google" id="ProtNLM"/>
    </source>
</evidence>
<keyword evidence="2" id="KW-1185">Reference proteome</keyword>
<reference evidence="1 2" key="1">
    <citation type="submission" date="2023-01" db="EMBL/GenBank/DDBJ databases">
        <title>Analysis of 21 Apiospora genomes using comparative genomics revels a genus with tremendous synthesis potential of carbohydrate active enzymes and secondary metabolites.</title>
        <authorList>
            <person name="Sorensen T."/>
        </authorList>
    </citation>
    <scope>NUCLEOTIDE SEQUENCE [LARGE SCALE GENOMIC DNA]</scope>
    <source>
        <strain evidence="1 2">CBS 83171</strain>
    </source>
</reference>